<dbReference type="AlphaFoldDB" id="A0A9Q5ZGL4"/>
<dbReference type="GeneID" id="57092485"/>
<organism evidence="1 2">
    <name type="scientific">Nostoc linckia z8</name>
    <dbReference type="NCBI Taxonomy" id="1628746"/>
    <lineage>
        <taxon>Bacteria</taxon>
        <taxon>Bacillati</taxon>
        <taxon>Cyanobacteriota</taxon>
        <taxon>Cyanophyceae</taxon>
        <taxon>Nostocales</taxon>
        <taxon>Nostocaceae</taxon>
        <taxon>Nostoc</taxon>
    </lineage>
</organism>
<reference evidence="1 2" key="1">
    <citation type="submission" date="2015-02" db="EMBL/GenBank/DDBJ databases">
        <title>Nostoc linckia genome annotation.</title>
        <authorList>
            <person name="Zhou Z."/>
        </authorList>
    </citation>
    <scope>NUCLEOTIDE SEQUENCE [LARGE SCALE GENOMIC DNA]</scope>
    <source>
        <strain evidence="2">z8</strain>
    </source>
</reference>
<dbReference type="EMBL" id="LAHD01000004">
    <property type="protein sequence ID" value="PHK06904.1"/>
    <property type="molecule type" value="Genomic_DNA"/>
</dbReference>
<evidence type="ECO:0000313" key="2">
    <source>
        <dbReference type="Proteomes" id="UP000222310"/>
    </source>
</evidence>
<protein>
    <recommendedName>
        <fullName evidence="3">Flagellar assembly protein H</fullName>
    </recommendedName>
</protein>
<gene>
    <name evidence="1" type="ORF">VF08_02505</name>
</gene>
<evidence type="ECO:0008006" key="3">
    <source>
        <dbReference type="Google" id="ProtNLM"/>
    </source>
</evidence>
<sequence length="297" mass="34144">MTRFPYDQFAKEFLEELLKPLGEVKAPREVKGEVRQIDVWFAPVLPTRADALPLGLLGLFAATPALFEPFRNPATVTEICNCILKLLELRGELQREANRNQERLLEEKLPKLWIITPTVSESIIRGFRGILDEENWGSGVYFLADHFRTAIVAIHQLPRTEETLWLRLLGRGRVQEQAIDELQKLPRSNSLRSIALRLVTNLNANLQTSENIDEDDRRLIMKLSPLYVQWEQEAQKQGQRMVVENLLTVRFGTLDEQLATIIQPILELPSQEYASLLLQLSNLSREELLARFNSNHS</sequence>
<comment type="caution">
    <text evidence="1">The sequence shown here is derived from an EMBL/GenBank/DDBJ whole genome shotgun (WGS) entry which is preliminary data.</text>
</comment>
<dbReference type="Proteomes" id="UP000222310">
    <property type="component" value="Unassembled WGS sequence"/>
</dbReference>
<proteinExistence type="predicted"/>
<dbReference type="RefSeq" id="WP_099066937.1">
    <property type="nucleotide sequence ID" value="NZ_LAHD01000004.1"/>
</dbReference>
<evidence type="ECO:0000313" key="1">
    <source>
        <dbReference type="EMBL" id="PHK06904.1"/>
    </source>
</evidence>
<accession>A0A9Q5ZGL4</accession>
<name>A0A9Q5ZGL4_NOSLI</name>